<comment type="pathway">
    <text evidence="2 9">Amino-acid biosynthesis; L-tryptophan biosynthesis; L-tryptophan from chorismate: step 5/5.</text>
</comment>
<reference evidence="11 12" key="1">
    <citation type="submission" date="2016-10" db="EMBL/GenBank/DDBJ databases">
        <authorList>
            <person name="Varghese N."/>
            <person name="Submissions S."/>
        </authorList>
    </citation>
    <scope>NUCLEOTIDE SEQUENCE [LARGE SCALE GENOMIC DNA]</scope>
    <source>
        <strain evidence="11 12">WCC6</strain>
    </source>
</reference>
<dbReference type="HAMAP" id="MF_00131">
    <property type="entry name" value="Trp_synth_alpha"/>
    <property type="match status" value="1"/>
</dbReference>
<dbReference type="FunFam" id="3.20.20.70:FF:000037">
    <property type="entry name" value="Tryptophan synthase alpha chain"/>
    <property type="match status" value="1"/>
</dbReference>
<dbReference type="InterPro" id="IPR002028">
    <property type="entry name" value="Trp_synthase_suA"/>
</dbReference>
<evidence type="ECO:0000256" key="10">
    <source>
        <dbReference type="RuleBase" id="RU003662"/>
    </source>
</evidence>
<proteinExistence type="inferred from homology"/>
<feature type="active site" description="Proton acceptor" evidence="9">
    <location>
        <position position="56"/>
    </location>
</feature>
<dbReference type="GO" id="GO:0005829">
    <property type="term" value="C:cytosol"/>
    <property type="evidence" value="ECO:0007669"/>
    <property type="project" value="TreeGrafter"/>
</dbReference>
<dbReference type="EC" id="4.2.1.20" evidence="9"/>
<dbReference type="SUPFAM" id="SSF51366">
    <property type="entry name" value="Ribulose-phoshate binding barrel"/>
    <property type="match status" value="1"/>
</dbReference>
<keyword evidence="5 9" id="KW-0822">Tryptophan biosynthesis</keyword>
<evidence type="ECO:0000256" key="6">
    <source>
        <dbReference type="ARBA" id="ARBA00023141"/>
    </source>
</evidence>
<dbReference type="Gene3D" id="3.20.20.70">
    <property type="entry name" value="Aldolase class I"/>
    <property type="match status" value="1"/>
</dbReference>
<dbReference type="UniPathway" id="UPA00035">
    <property type="reaction ID" value="UER00044"/>
</dbReference>
<feature type="active site" description="Proton acceptor" evidence="9">
    <location>
        <position position="45"/>
    </location>
</feature>
<evidence type="ECO:0000256" key="1">
    <source>
        <dbReference type="ARBA" id="ARBA00003365"/>
    </source>
</evidence>
<evidence type="ECO:0000256" key="9">
    <source>
        <dbReference type="HAMAP-Rule" id="MF_00131"/>
    </source>
</evidence>
<evidence type="ECO:0000256" key="3">
    <source>
        <dbReference type="ARBA" id="ARBA00011270"/>
    </source>
</evidence>
<sequence>MTRITDAFKKQGKLFIPFITAGDPDLATTEKLIYAMEEAGAGLIEIGIPFSDPTAEGPVILEADTRALAAGTKIKDIFAMLARVREKTRIPMVFLTYANPIFTYGRDKFFQQCRDVEIDGVIVPDVPFEEKATIAPEAEKYGVEIISMIAPTSHQRIQSIAREAQGYIYLVSSLGVTGVRKEITTNLKEIVEKIREVSDKPIAVGFGISTPEQAKEMAEISDGAIVGSAIVKLCAQYGKDCVEPVKQYVKEMAEAVDEAK</sequence>
<keyword evidence="4 9" id="KW-0028">Amino-acid biosynthesis</keyword>
<dbReference type="InterPro" id="IPR013785">
    <property type="entry name" value="Aldolase_TIM"/>
</dbReference>
<dbReference type="PANTHER" id="PTHR43406">
    <property type="entry name" value="TRYPTOPHAN SYNTHASE, ALPHA CHAIN"/>
    <property type="match status" value="1"/>
</dbReference>
<comment type="catalytic activity">
    <reaction evidence="8 9">
        <text>(1S,2R)-1-C-(indol-3-yl)glycerol 3-phosphate + L-serine = D-glyceraldehyde 3-phosphate + L-tryptophan + H2O</text>
        <dbReference type="Rhea" id="RHEA:10532"/>
        <dbReference type="ChEBI" id="CHEBI:15377"/>
        <dbReference type="ChEBI" id="CHEBI:33384"/>
        <dbReference type="ChEBI" id="CHEBI:57912"/>
        <dbReference type="ChEBI" id="CHEBI:58866"/>
        <dbReference type="ChEBI" id="CHEBI:59776"/>
        <dbReference type="EC" id="4.2.1.20"/>
    </reaction>
</comment>
<dbReference type="Proteomes" id="UP000182379">
    <property type="component" value="Unassembled WGS sequence"/>
</dbReference>
<evidence type="ECO:0000256" key="7">
    <source>
        <dbReference type="ARBA" id="ARBA00023239"/>
    </source>
</evidence>
<dbReference type="NCBIfam" id="TIGR00262">
    <property type="entry name" value="trpA"/>
    <property type="match status" value="1"/>
</dbReference>
<dbReference type="CDD" id="cd04724">
    <property type="entry name" value="Tryptophan_synthase_alpha"/>
    <property type="match status" value="1"/>
</dbReference>
<evidence type="ECO:0000313" key="12">
    <source>
        <dbReference type="Proteomes" id="UP000182379"/>
    </source>
</evidence>
<dbReference type="GO" id="GO:0004834">
    <property type="term" value="F:tryptophan synthase activity"/>
    <property type="evidence" value="ECO:0007669"/>
    <property type="project" value="UniProtKB-UniRule"/>
</dbReference>
<evidence type="ECO:0000256" key="4">
    <source>
        <dbReference type="ARBA" id="ARBA00022605"/>
    </source>
</evidence>
<comment type="function">
    <text evidence="1 9">The alpha subunit is responsible for the aldol cleavage of indoleglycerol phosphate to indole and glyceraldehyde 3-phosphate.</text>
</comment>
<evidence type="ECO:0000256" key="2">
    <source>
        <dbReference type="ARBA" id="ARBA00004733"/>
    </source>
</evidence>
<gene>
    <name evidence="9" type="primary">trpA</name>
    <name evidence="11" type="ORF">SAMN05216495_11814</name>
</gene>
<comment type="similarity">
    <text evidence="9 10">Belongs to the TrpA family.</text>
</comment>
<evidence type="ECO:0000256" key="8">
    <source>
        <dbReference type="ARBA" id="ARBA00049047"/>
    </source>
</evidence>
<evidence type="ECO:0000256" key="5">
    <source>
        <dbReference type="ARBA" id="ARBA00022822"/>
    </source>
</evidence>
<dbReference type="PANTHER" id="PTHR43406:SF1">
    <property type="entry name" value="TRYPTOPHAN SYNTHASE ALPHA CHAIN, CHLOROPLASTIC"/>
    <property type="match status" value="1"/>
</dbReference>
<keyword evidence="7 9" id="KW-0456">Lyase</keyword>
<keyword evidence="6 9" id="KW-0057">Aromatic amino acid biosynthesis</keyword>
<comment type="caution">
    <text evidence="11">The sequence shown here is derived from an EMBL/GenBank/DDBJ whole genome shotgun (WGS) entry which is preliminary data.</text>
</comment>
<protein>
    <recommendedName>
        <fullName evidence="9">Tryptophan synthase alpha chain</fullName>
        <ecNumber evidence="9">4.2.1.20</ecNumber>
    </recommendedName>
</protein>
<dbReference type="RefSeq" id="WP_074707955.1">
    <property type="nucleotide sequence ID" value="NZ_CALAKB010000013.1"/>
</dbReference>
<accession>A0A1H3A354</accession>
<evidence type="ECO:0000313" key="11">
    <source>
        <dbReference type="EMBL" id="SDX24046.1"/>
    </source>
</evidence>
<organism evidence="11 12">
    <name type="scientific">Acidaminococcus fermentans</name>
    <dbReference type="NCBI Taxonomy" id="905"/>
    <lineage>
        <taxon>Bacteria</taxon>
        <taxon>Bacillati</taxon>
        <taxon>Bacillota</taxon>
        <taxon>Negativicutes</taxon>
        <taxon>Acidaminococcales</taxon>
        <taxon>Acidaminococcaceae</taxon>
        <taxon>Acidaminococcus</taxon>
    </lineage>
</organism>
<name>A0A1H3A354_ACIFE</name>
<dbReference type="EMBL" id="FNOP01000018">
    <property type="protein sequence ID" value="SDX24046.1"/>
    <property type="molecule type" value="Genomic_DNA"/>
</dbReference>
<dbReference type="AlphaFoldDB" id="A0A1H3A354"/>
<dbReference type="InterPro" id="IPR011060">
    <property type="entry name" value="RibuloseP-bd_barrel"/>
</dbReference>
<comment type="subunit">
    <text evidence="3 9">Tetramer of two alpha and two beta chains.</text>
</comment>
<dbReference type="Pfam" id="PF00290">
    <property type="entry name" value="Trp_syntA"/>
    <property type="match status" value="1"/>
</dbReference>